<reference evidence="1 2" key="1">
    <citation type="journal article" date="2018" name="Sci. Rep.">
        <title>Genomic signatures of local adaptation to the degree of environmental predictability in rotifers.</title>
        <authorList>
            <person name="Franch-Gras L."/>
            <person name="Hahn C."/>
            <person name="Garcia-Roger E.M."/>
            <person name="Carmona M.J."/>
            <person name="Serra M."/>
            <person name="Gomez A."/>
        </authorList>
    </citation>
    <scope>NUCLEOTIDE SEQUENCE [LARGE SCALE GENOMIC DNA]</scope>
    <source>
        <strain evidence="1">HYR1</strain>
    </source>
</reference>
<keyword evidence="2" id="KW-1185">Reference proteome</keyword>
<gene>
    <name evidence="1" type="ORF">BpHYR1_013599</name>
</gene>
<dbReference type="Proteomes" id="UP000276133">
    <property type="component" value="Unassembled WGS sequence"/>
</dbReference>
<protein>
    <submittedName>
        <fullName evidence="1">Uncharacterized protein</fullName>
    </submittedName>
</protein>
<sequence length="83" mass="9859">MISCFKCELIRFRNCVDLILIFSYSVRRKFIKDFIQAQMIYYIQYLYCQSAADSDTSSNQLKIHQQSIKLSHILIINNSNNRT</sequence>
<evidence type="ECO:0000313" key="1">
    <source>
        <dbReference type="EMBL" id="RNA16931.1"/>
    </source>
</evidence>
<accession>A0A3M7R0N1</accession>
<evidence type="ECO:0000313" key="2">
    <source>
        <dbReference type="Proteomes" id="UP000276133"/>
    </source>
</evidence>
<dbReference type="AlphaFoldDB" id="A0A3M7R0N1"/>
<comment type="caution">
    <text evidence="1">The sequence shown here is derived from an EMBL/GenBank/DDBJ whole genome shotgun (WGS) entry which is preliminary data.</text>
</comment>
<name>A0A3M7R0N1_BRAPC</name>
<dbReference type="EMBL" id="REGN01004587">
    <property type="protein sequence ID" value="RNA16931.1"/>
    <property type="molecule type" value="Genomic_DNA"/>
</dbReference>
<proteinExistence type="predicted"/>
<organism evidence="1 2">
    <name type="scientific">Brachionus plicatilis</name>
    <name type="common">Marine rotifer</name>
    <name type="synonym">Brachionus muelleri</name>
    <dbReference type="NCBI Taxonomy" id="10195"/>
    <lineage>
        <taxon>Eukaryota</taxon>
        <taxon>Metazoa</taxon>
        <taxon>Spiralia</taxon>
        <taxon>Gnathifera</taxon>
        <taxon>Rotifera</taxon>
        <taxon>Eurotatoria</taxon>
        <taxon>Monogononta</taxon>
        <taxon>Pseudotrocha</taxon>
        <taxon>Ploima</taxon>
        <taxon>Brachionidae</taxon>
        <taxon>Brachionus</taxon>
    </lineage>
</organism>